<sequence>MALSKLRLIVILVICCVLATSQSKDVRENVIQPSSCVFRGPCKRPRDFTSQSKDVRENAIHPSQCVFRGPCNSHRNCKSQCGPPDFPPETIGFCQPSPRGHGNICCCAKD</sequence>
<evidence type="ECO:0000256" key="6">
    <source>
        <dbReference type="SAM" id="SignalP"/>
    </source>
</evidence>
<keyword evidence="3" id="KW-0295">Fungicide</keyword>
<evidence type="ECO:0000313" key="7">
    <source>
        <dbReference type="EMBL" id="KAG7595215.1"/>
    </source>
</evidence>
<evidence type="ECO:0000313" key="8">
    <source>
        <dbReference type="Proteomes" id="UP000694240"/>
    </source>
</evidence>
<evidence type="ECO:0000256" key="1">
    <source>
        <dbReference type="ARBA" id="ARBA00006722"/>
    </source>
</evidence>
<organism evidence="7 8">
    <name type="scientific">Arabidopsis thaliana x Arabidopsis arenosa</name>
    <dbReference type="NCBI Taxonomy" id="1240361"/>
    <lineage>
        <taxon>Eukaryota</taxon>
        <taxon>Viridiplantae</taxon>
        <taxon>Streptophyta</taxon>
        <taxon>Embryophyta</taxon>
        <taxon>Tracheophyta</taxon>
        <taxon>Spermatophyta</taxon>
        <taxon>Magnoliopsida</taxon>
        <taxon>eudicotyledons</taxon>
        <taxon>Gunneridae</taxon>
        <taxon>Pentapetalae</taxon>
        <taxon>rosids</taxon>
        <taxon>malvids</taxon>
        <taxon>Brassicales</taxon>
        <taxon>Brassicaceae</taxon>
        <taxon>Camelineae</taxon>
        <taxon>Arabidopsis</taxon>
    </lineage>
</organism>
<dbReference type="InterPro" id="IPR010851">
    <property type="entry name" value="DEFL"/>
</dbReference>
<keyword evidence="4" id="KW-0611">Plant defense</keyword>
<name>A0A8T2C7D1_9BRAS</name>
<feature type="chain" id="PRO_5035842430" evidence="6">
    <location>
        <begin position="24"/>
        <end position="110"/>
    </location>
</feature>
<dbReference type="GO" id="GO:0050832">
    <property type="term" value="P:defense response to fungus"/>
    <property type="evidence" value="ECO:0007669"/>
    <property type="project" value="UniProtKB-KW"/>
</dbReference>
<gene>
    <name evidence="7" type="ORF">ISN45_Aa01g039240</name>
</gene>
<dbReference type="Proteomes" id="UP000694240">
    <property type="component" value="Chromosome 6"/>
</dbReference>
<keyword evidence="6" id="KW-0732">Signal</keyword>
<protein>
    <submittedName>
        <fullName evidence="7">Uncharacterized protein</fullName>
    </submittedName>
</protein>
<dbReference type="Pfam" id="PF25052">
    <property type="entry name" value="AtDEF-like"/>
    <property type="match status" value="2"/>
</dbReference>
<keyword evidence="2" id="KW-0929">Antimicrobial</keyword>
<proteinExistence type="inferred from homology"/>
<reference evidence="7 8" key="1">
    <citation type="submission" date="2020-12" db="EMBL/GenBank/DDBJ databases">
        <title>Concerted genomic and epigenomic changes stabilize Arabidopsis allopolyploids.</title>
        <authorList>
            <person name="Chen Z."/>
        </authorList>
    </citation>
    <scope>NUCLEOTIDE SEQUENCE [LARGE SCALE GENOMIC DNA]</scope>
    <source>
        <strain evidence="7">Allo738</strain>
        <tissue evidence="7">Leaf</tissue>
    </source>
</reference>
<evidence type="ECO:0000256" key="5">
    <source>
        <dbReference type="ARBA" id="ARBA00023157"/>
    </source>
</evidence>
<comment type="caution">
    <text evidence="7">The sequence shown here is derived from an EMBL/GenBank/DDBJ whole genome shotgun (WGS) entry which is preliminary data.</text>
</comment>
<accession>A0A8T2C7D1</accession>
<evidence type="ECO:0000256" key="3">
    <source>
        <dbReference type="ARBA" id="ARBA00022577"/>
    </source>
</evidence>
<dbReference type="EMBL" id="JAEFBK010000006">
    <property type="protein sequence ID" value="KAG7595215.1"/>
    <property type="molecule type" value="Genomic_DNA"/>
</dbReference>
<feature type="signal peptide" evidence="6">
    <location>
        <begin position="1"/>
        <end position="23"/>
    </location>
</feature>
<keyword evidence="5" id="KW-1015">Disulfide bond</keyword>
<evidence type="ECO:0000256" key="4">
    <source>
        <dbReference type="ARBA" id="ARBA00022821"/>
    </source>
</evidence>
<keyword evidence="8" id="KW-1185">Reference proteome</keyword>
<comment type="similarity">
    <text evidence="1">Belongs to the DEFL family.</text>
</comment>
<evidence type="ECO:0000256" key="2">
    <source>
        <dbReference type="ARBA" id="ARBA00022529"/>
    </source>
</evidence>
<dbReference type="GO" id="GO:0031640">
    <property type="term" value="P:killing of cells of another organism"/>
    <property type="evidence" value="ECO:0007669"/>
    <property type="project" value="UniProtKB-KW"/>
</dbReference>
<dbReference type="AlphaFoldDB" id="A0A8T2C7D1"/>